<reference evidence="1" key="1">
    <citation type="submission" date="2020-04" db="EMBL/GenBank/DDBJ databases">
        <title>Deep metagenomics examines the oral microbiome during advanced dental caries in children, revealing novel taxa and co-occurrences with host molecules.</title>
        <authorList>
            <person name="Baker J.L."/>
            <person name="Morton J.T."/>
            <person name="Dinis M."/>
            <person name="Alvarez R."/>
            <person name="Tran N.C."/>
            <person name="Knight R."/>
            <person name="Edlund A."/>
        </authorList>
    </citation>
    <scope>NUCLEOTIDE SEQUENCE</scope>
    <source>
        <strain evidence="1">JCVI_38_bin.5</strain>
    </source>
</reference>
<accession>A0A930YQ20</accession>
<dbReference type="EMBL" id="JABZGW010000246">
    <property type="protein sequence ID" value="MBF4808160.1"/>
    <property type="molecule type" value="Genomic_DNA"/>
</dbReference>
<protein>
    <submittedName>
        <fullName evidence="1">Uncharacterized protein</fullName>
    </submittedName>
</protein>
<dbReference type="Proteomes" id="UP000698335">
    <property type="component" value="Unassembled WGS sequence"/>
</dbReference>
<sequence>MNNREEREEVAKKLRAKYKERTMPGFFEPQDVYFYTLNYLKDLEECLPDGESAFTVLADLIDPTCELKIQDGHACCGNCGHRLAGEYEEEEGYWCFRPYCPDCGARVVRCND</sequence>
<dbReference type="AlphaFoldDB" id="A0A930YQ20"/>
<name>A0A930YQ20_9ACTN</name>
<evidence type="ECO:0000313" key="1">
    <source>
        <dbReference type="EMBL" id="MBF4808160.1"/>
    </source>
</evidence>
<proteinExistence type="predicted"/>
<evidence type="ECO:0000313" key="2">
    <source>
        <dbReference type="Proteomes" id="UP000698335"/>
    </source>
</evidence>
<organism evidence="1 2">
    <name type="scientific">Lancefieldella rimae</name>
    <dbReference type="NCBI Taxonomy" id="1383"/>
    <lineage>
        <taxon>Bacteria</taxon>
        <taxon>Bacillati</taxon>
        <taxon>Actinomycetota</taxon>
        <taxon>Coriobacteriia</taxon>
        <taxon>Coriobacteriales</taxon>
        <taxon>Atopobiaceae</taxon>
        <taxon>Lancefieldella</taxon>
    </lineage>
</organism>
<comment type="caution">
    <text evidence="1">The sequence shown here is derived from an EMBL/GenBank/DDBJ whole genome shotgun (WGS) entry which is preliminary data.</text>
</comment>
<gene>
    <name evidence="1" type="ORF">HXK26_05645</name>
</gene>